<proteinExistence type="predicted"/>
<dbReference type="Proteomes" id="UP001352852">
    <property type="component" value="Unassembled WGS sequence"/>
</dbReference>
<dbReference type="InterPro" id="IPR050967">
    <property type="entry name" value="Thiamine_Salvage_TenA"/>
</dbReference>
<dbReference type="PANTHER" id="PTHR43198">
    <property type="entry name" value="BIFUNCTIONAL TH2 PROTEIN"/>
    <property type="match status" value="1"/>
</dbReference>
<organism evidence="2 3">
    <name type="scientific">Characodon lateralis</name>
    <dbReference type="NCBI Taxonomy" id="208331"/>
    <lineage>
        <taxon>Eukaryota</taxon>
        <taxon>Metazoa</taxon>
        <taxon>Chordata</taxon>
        <taxon>Craniata</taxon>
        <taxon>Vertebrata</taxon>
        <taxon>Euteleostomi</taxon>
        <taxon>Actinopterygii</taxon>
        <taxon>Neopterygii</taxon>
        <taxon>Teleostei</taxon>
        <taxon>Neoteleostei</taxon>
        <taxon>Acanthomorphata</taxon>
        <taxon>Ovalentaria</taxon>
        <taxon>Atherinomorphae</taxon>
        <taxon>Cyprinodontiformes</taxon>
        <taxon>Goodeidae</taxon>
        <taxon>Characodon</taxon>
    </lineage>
</organism>
<protein>
    <recommendedName>
        <fullName evidence="4">Thiaminase-2/PQQC domain-containing protein</fullName>
    </recommendedName>
</protein>
<evidence type="ECO:0000313" key="3">
    <source>
        <dbReference type="Proteomes" id="UP001352852"/>
    </source>
</evidence>
<dbReference type="InterPro" id="IPR016084">
    <property type="entry name" value="Haem_Oase-like_multi-hlx"/>
</dbReference>
<evidence type="ECO:0008006" key="4">
    <source>
        <dbReference type="Google" id="ProtNLM"/>
    </source>
</evidence>
<accession>A0ABU7EMH2</accession>
<reference evidence="2 3" key="1">
    <citation type="submission" date="2021-06" db="EMBL/GenBank/DDBJ databases">
        <authorList>
            <person name="Palmer J.M."/>
        </authorList>
    </citation>
    <scope>NUCLEOTIDE SEQUENCE [LARGE SCALE GENOMIC DNA]</scope>
    <source>
        <strain evidence="2 3">CL_MEX2019</strain>
        <tissue evidence="2">Muscle</tissue>
    </source>
</reference>
<sequence length="259" mass="30809">METVKLCWVQTCWMVLCLLTVFSTTSAHSEDIHDVGNKQERCHENSKWCSSSAKPDPGDFYEALWVENLDLAEQTLKLPFLQHMQLGDLQADSYTIFMIQDIYYLAKVTDMLKKISEKVLNPDLKTFMEGRYKSYNRFKIQMLEDFHLNGVTEIKVIKAMEDYLDEYQRVMEKEEPIMFAVSLLPCSRLWVWLANQLNIDYKNAYWTWKKNNMDGHPEKHFKDLLNKYLKTEKDVKRAKEIFRTQMQNELNFFKASVQH</sequence>
<evidence type="ECO:0000256" key="1">
    <source>
        <dbReference type="SAM" id="SignalP"/>
    </source>
</evidence>
<comment type="caution">
    <text evidence="2">The sequence shown here is derived from an EMBL/GenBank/DDBJ whole genome shotgun (WGS) entry which is preliminary data.</text>
</comment>
<dbReference type="Gene3D" id="1.20.910.10">
    <property type="entry name" value="Heme oxygenase-like"/>
    <property type="match status" value="1"/>
</dbReference>
<gene>
    <name evidence="2" type="ORF">CHARACLAT_025918</name>
</gene>
<feature type="chain" id="PRO_5046630559" description="Thiaminase-2/PQQC domain-containing protein" evidence="1">
    <location>
        <begin position="28"/>
        <end position="259"/>
    </location>
</feature>
<keyword evidence="1" id="KW-0732">Signal</keyword>
<feature type="signal peptide" evidence="1">
    <location>
        <begin position="1"/>
        <end position="27"/>
    </location>
</feature>
<name>A0ABU7EMH2_9TELE</name>
<evidence type="ECO:0000313" key="2">
    <source>
        <dbReference type="EMBL" id="MED6288380.1"/>
    </source>
</evidence>
<dbReference type="SUPFAM" id="SSF48613">
    <property type="entry name" value="Heme oxygenase-like"/>
    <property type="match status" value="1"/>
</dbReference>
<dbReference type="PANTHER" id="PTHR43198:SF2">
    <property type="entry name" value="SI:CH1073-67J19.1-RELATED"/>
    <property type="match status" value="1"/>
</dbReference>
<keyword evidence="3" id="KW-1185">Reference proteome</keyword>
<dbReference type="EMBL" id="JAHUTJ010060437">
    <property type="protein sequence ID" value="MED6288380.1"/>
    <property type="molecule type" value="Genomic_DNA"/>
</dbReference>